<reference evidence="1 2" key="1">
    <citation type="submission" date="2014-02" db="EMBL/GenBank/DDBJ databases">
        <title>Genome sequence of Paenibacillus darwinianus reveals adaptive mechanisms for survival in Antarctic soils.</title>
        <authorList>
            <person name="Dsouza M."/>
            <person name="Taylor M.W."/>
            <person name="Turner S.J."/>
            <person name="Aislabie J."/>
        </authorList>
    </citation>
    <scope>NUCLEOTIDE SEQUENCE [LARGE SCALE GENOMIC DNA]</scope>
    <source>
        <strain evidence="1 2">CE1</strain>
    </source>
</reference>
<sequence>MKAASGPVALKEWASVVRALEEGKQIIALRKGGIIEETRDFQLVSPQFYLLPTYEHQRRELLKPEFQPFVDETAAAWSPDADTVRITVFAEAVEDIELSDQEAVDRLRDFHIWTDTFTEERLKWKRKQPLHLLLLRVYRLERPVDVPLRESYTGCKSWIRLEDALAGTPKLPVLPDAKFLEEVDKIRRALA</sequence>
<accession>A0A9W5S3R4</accession>
<dbReference type="PIRSF" id="PIRSF018957">
    <property type="entry name" value="UCP018957"/>
    <property type="match status" value="1"/>
</dbReference>
<dbReference type="InterPro" id="IPR008307">
    <property type="entry name" value="UCP018957"/>
</dbReference>
<comment type="caution">
    <text evidence="1">The sequence shown here is derived from an EMBL/GenBank/DDBJ whole genome shotgun (WGS) entry which is preliminary data.</text>
</comment>
<keyword evidence="2" id="KW-1185">Reference proteome</keyword>
<gene>
    <name evidence="1" type="ORF">BG53_09295</name>
</gene>
<dbReference type="EMBL" id="JFHU01000024">
    <property type="protein sequence ID" value="EXX91716.1"/>
    <property type="molecule type" value="Genomic_DNA"/>
</dbReference>
<evidence type="ECO:0000313" key="1">
    <source>
        <dbReference type="EMBL" id="EXX91716.1"/>
    </source>
</evidence>
<dbReference type="Pfam" id="PF08819">
    <property type="entry name" value="DUF1802"/>
    <property type="match status" value="1"/>
</dbReference>
<evidence type="ECO:0000313" key="2">
    <source>
        <dbReference type="Proteomes" id="UP000053750"/>
    </source>
</evidence>
<dbReference type="AlphaFoldDB" id="A0A9W5S3R4"/>
<protein>
    <recommendedName>
        <fullName evidence="3">DUF1802 domain-containing protein</fullName>
    </recommendedName>
</protein>
<organism evidence="1 2">
    <name type="scientific">Paenibacillus darwinianus</name>
    <dbReference type="NCBI Taxonomy" id="1380763"/>
    <lineage>
        <taxon>Bacteria</taxon>
        <taxon>Bacillati</taxon>
        <taxon>Bacillota</taxon>
        <taxon>Bacilli</taxon>
        <taxon>Bacillales</taxon>
        <taxon>Paenibacillaceae</taxon>
        <taxon>Paenibacillus</taxon>
    </lineage>
</organism>
<dbReference type="OrthoDB" id="9808776at2"/>
<evidence type="ECO:0008006" key="3">
    <source>
        <dbReference type="Google" id="ProtNLM"/>
    </source>
</evidence>
<dbReference type="Proteomes" id="UP000053750">
    <property type="component" value="Unassembled WGS sequence"/>
</dbReference>
<dbReference type="InterPro" id="IPR014923">
    <property type="entry name" value="DUF1802"/>
</dbReference>
<proteinExistence type="predicted"/>
<name>A0A9W5S3R4_9BACL</name>